<dbReference type="GO" id="GO:0000155">
    <property type="term" value="F:phosphorelay sensor kinase activity"/>
    <property type="evidence" value="ECO:0007669"/>
    <property type="project" value="InterPro"/>
</dbReference>
<dbReference type="GO" id="GO:0016020">
    <property type="term" value="C:membrane"/>
    <property type="evidence" value="ECO:0007669"/>
    <property type="project" value="InterPro"/>
</dbReference>
<dbReference type="Pfam" id="PF07730">
    <property type="entry name" value="HisKA_3"/>
    <property type="match status" value="1"/>
</dbReference>
<evidence type="ECO:0000256" key="5">
    <source>
        <dbReference type="ARBA" id="ARBA00022741"/>
    </source>
</evidence>
<evidence type="ECO:0000259" key="10">
    <source>
        <dbReference type="Pfam" id="PF07695"/>
    </source>
</evidence>
<comment type="caution">
    <text evidence="13">The sequence shown here is derived from an EMBL/GenBank/DDBJ whole genome shotgun (WGS) entry which is preliminary data.</text>
</comment>
<dbReference type="PANTHER" id="PTHR24421">
    <property type="entry name" value="NITRATE/NITRITE SENSOR PROTEIN NARX-RELATED"/>
    <property type="match status" value="1"/>
</dbReference>
<evidence type="ECO:0000313" key="14">
    <source>
        <dbReference type="Proteomes" id="UP000245489"/>
    </source>
</evidence>
<evidence type="ECO:0000256" key="6">
    <source>
        <dbReference type="ARBA" id="ARBA00022777"/>
    </source>
</evidence>
<gene>
    <name evidence="13" type="ORF">LV89_03441</name>
</gene>
<evidence type="ECO:0000256" key="4">
    <source>
        <dbReference type="ARBA" id="ARBA00022679"/>
    </source>
</evidence>
<feature type="transmembrane region" description="Helical" evidence="9">
    <location>
        <begin position="186"/>
        <end position="206"/>
    </location>
</feature>
<dbReference type="SUPFAM" id="SSF55874">
    <property type="entry name" value="ATPase domain of HSP90 chaperone/DNA topoisomerase II/histidine kinase"/>
    <property type="match status" value="1"/>
</dbReference>
<reference evidence="13 14" key="1">
    <citation type="submission" date="2018-05" db="EMBL/GenBank/DDBJ databases">
        <title>Genomic Encyclopedia of Archaeal and Bacterial Type Strains, Phase II (KMG-II): from individual species to whole genera.</title>
        <authorList>
            <person name="Goeker M."/>
        </authorList>
    </citation>
    <scope>NUCLEOTIDE SEQUENCE [LARGE SCALE GENOMIC DNA]</scope>
    <source>
        <strain evidence="13 14">DSM 22214</strain>
    </source>
</reference>
<feature type="domain" description="7TM-DISM receptor extracellular" evidence="10">
    <location>
        <begin position="159"/>
        <end position="363"/>
    </location>
</feature>
<evidence type="ECO:0000256" key="1">
    <source>
        <dbReference type="ARBA" id="ARBA00000085"/>
    </source>
</evidence>
<feature type="transmembrane region" description="Helical" evidence="9">
    <location>
        <begin position="313"/>
        <end position="334"/>
    </location>
</feature>
<evidence type="ECO:0000256" key="8">
    <source>
        <dbReference type="ARBA" id="ARBA00023012"/>
    </source>
</evidence>
<dbReference type="InterPro" id="IPR050482">
    <property type="entry name" value="Sensor_HK_TwoCompSys"/>
</dbReference>
<dbReference type="Gene3D" id="1.20.5.1930">
    <property type="match status" value="1"/>
</dbReference>
<dbReference type="Gene3D" id="2.60.40.2380">
    <property type="match status" value="1"/>
</dbReference>
<dbReference type="InterPro" id="IPR036890">
    <property type="entry name" value="HATPase_C_sf"/>
</dbReference>
<sequence>MKSRDINKNILIYTYPVDVTQIAKVVHAKDSDFQKNQNNQDVSYGFHHQHGWCKFVIKNNTNHNKFVLNIEQSRADILQLFIEKDKHVIESLPILGRHIPIDKRIFYDRNYVYPIIIPQHATYTYYLYSSRKFGLHGCVISLKTEKNYAEHFGTASNQFGFIFGASLLTAMMGLVLYWFIKDRIYLVYSLYCISTLLVGFSDAGYVHSYIHLPILQPAINIATCISFYLLVGLHIWFTIELLNIKSYKNKWFYYLGKYATWFFIGSAFVLFFPLPYQLMWWLVYISYYVLFFMDAYIAIAIINGIRQKHPSVYFYMVGFFLTLILFTILVLANLNVIDEVNNNVELFYFTPLVEVIVVVFGLVIRFSDSVQEKFIFQKKLYETQQQIITLQEDERTRIARDLHDDVGNSLAALKTKFIYEHRVNDTLKTQQIIDDLRSITHNIMPANFQEFSLEKMLETLINRFQNHSKILFEFIVAGELMRLDYNRELAIYRIVNELITNTLKHSDCKNVTLQMIYQPDSIVLSFEDDGQPFSLTAPILTSNKIGIKSILARLDFIQANFSTTSDNNGNILIIDIPYKLHE</sequence>
<evidence type="ECO:0000256" key="7">
    <source>
        <dbReference type="ARBA" id="ARBA00022840"/>
    </source>
</evidence>
<feature type="transmembrane region" description="Helical" evidence="9">
    <location>
        <begin position="159"/>
        <end position="179"/>
    </location>
</feature>
<dbReference type="Gene3D" id="3.30.565.10">
    <property type="entry name" value="Histidine kinase-like ATPase, C-terminal domain"/>
    <property type="match status" value="1"/>
</dbReference>
<accession>A0A316DXB7</accession>
<evidence type="ECO:0000259" key="11">
    <source>
        <dbReference type="Pfam" id="PF07696"/>
    </source>
</evidence>
<evidence type="ECO:0000256" key="9">
    <source>
        <dbReference type="SAM" id="Phobius"/>
    </source>
</evidence>
<keyword evidence="4" id="KW-0808">Transferase</keyword>
<keyword evidence="9" id="KW-0472">Membrane</keyword>
<dbReference type="EMBL" id="QGGO01000020">
    <property type="protein sequence ID" value="PWK22376.1"/>
    <property type="molecule type" value="Genomic_DNA"/>
</dbReference>
<dbReference type="EC" id="2.7.13.3" evidence="2"/>
<feature type="domain" description="Signal transduction histidine kinase subgroup 3 dimerisation and phosphoacceptor" evidence="12">
    <location>
        <begin position="394"/>
        <end position="438"/>
    </location>
</feature>
<evidence type="ECO:0000259" key="12">
    <source>
        <dbReference type="Pfam" id="PF07730"/>
    </source>
</evidence>
<dbReference type="Pfam" id="PF07696">
    <property type="entry name" value="7TMR-DISMED2"/>
    <property type="match status" value="1"/>
</dbReference>
<protein>
    <recommendedName>
        <fullName evidence="2">histidine kinase</fullName>
        <ecNumber evidence="2">2.7.13.3</ecNumber>
    </recommendedName>
</protein>
<keyword evidence="5" id="KW-0547">Nucleotide-binding</keyword>
<keyword evidence="3" id="KW-0597">Phosphoprotein</keyword>
<feature type="transmembrane region" description="Helical" evidence="9">
    <location>
        <begin position="346"/>
        <end position="364"/>
    </location>
</feature>
<dbReference type="Pfam" id="PF07695">
    <property type="entry name" value="7TMR-DISM_7TM"/>
    <property type="match status" value="1"/>
</dbReference>
<keyword evidence="14" id="KW-1185">Reference proteome</keyword>
<keyword evidence="9" id="KW-1133">Transmembrane helix</keyword>
<keyword evidence="7" id="KW-0067">ATP-binding</keyword>
<comment type="catalytic activity">
    <reaction evidence="1">
        <text>ATP + protein L-histidine = ADP + protein N-phospho-L-histidine.</text>
        <dbReference type="EC" id="2.7.13.3"/>
    </reaction>
</comment>
<keyword evidence="8" id="KW-0902">Two-component regulatory system</keyword>
<feature type="transmembrane region" description="Helical" evidence="9">
    <location>
        <begin position="278"/>
        <end position="301"/>
    </location>
</feature>
<feature type="transmembrane region" description="Helical" evidence="9">
    <location>
        <begin position="218"/>
        <end position="239"/>
    </location>
</feature>
<dbReference type="GO" id="GO:0005524">
    <property type="term" value="F:ATP binding"/>
    <property type="evidence" value="ECO:0007669"/>
    <property type="project" value="UniProtKB-KW"/>
</dbReference>
<evidence type="ECO:0000256" key="3">
    <source>
        <dbReference type="ARBA" id="ARBA00022553"/>
    </source>
</evidence>
<evidence type="ECO:0000256" key="2">
    <source>
        <dbReference type="ARBA" id="ARBA00012438"/>
    </source>
</evidence>
<feature type="domain" description="7TM-DISM receptor extracellular" evidence="11">
    <location>
        <begin position="21"/>
        <end position="128"/>
    </location>
</feature>
<keyword evidence="9" id="KW-0812">Transmembrane</keyword>
<proteinExistence type="predicted"/>
<dbReference type="PANTHER" id="PTHR24421:SF10">
    <property type="entry name" value="NITRATE_NITRITE SENSOR PROTEIN NARQ"/>
    <property type="match status" value="1"/>
</dbReference>
<dbReference type="InterPro" id="IPR011623">
    <property type="entry name" value="7TMR_DISM_rcpt_extracell_dom1"/>
</dbReference>
<feature type="transmembrane region" description="Helical" evidence="9">
    <location>
        <begin position="251"/>
        <end position="272"/>
    </location>
</feature>
<dbReference type="InterPro" id="IPR011712">
    <property type="entry name" value="Sig_transdc_His_kin_sub3_dim/P"/>
</dbReference>
<keyword evidence="6 13" id="KW-0418">Kinase</keyword>
<dbReference type="Proteomes" id="UP000245489">
    <property type="component" value="Unassembled WGS sequence"/>
</dbReference>
<dbReference type="InterPro" id="IPR011622">
    <property type="entry name" value="7TMR_DISM_rcpt_extracell_dom2"/>
</dbReference>
<name>A0A316DXB7_9BACT</name>
<dbReference type="GO" id="GO:0046983">
    <property type="term" value="F:protein dimerization activity"/>
    <property type="evidence" value="ECO:0007669"/>
    <property type="project" value="InterPro"/>
</dbReference>
<evidence type="ECO:0000313" key="13">
    <source>
        <dbReference type="EMBL" id="PWK22376.1"/>
    </source>
</evidence>
<dbReference type="AlphaFoldDB" id="A0A316DXB7"/>
<organism evidence="13 14">
    <name type="scientific">Arcicella aurantiaca</name>
    <dbReference type="NCBI Taxonomy" id="591202"/>
    <lineage>
        <taxon>Bacteria</taxon>
        <taxon>Pseudomonadati</taxon>
        <taxon>Bacteroidota</taxon>
        <taxon>Cytophagia</taxon>
        <taxon>Cytophagales</taxon>
        <taxon>Flectobacillaceae</taxon>
        <taxon>Arcicella</taxon>
    </lineage>
</organism>